<dbReference type="Proteomes" id="UP000693946">
    <property type="component" value="Linkage Group LG1"/>
</dbReference>
<accession>A0AAV6T4K8</accession>
<feature type="region of interest" description="Disordered" evidence="1">
    <location>
        <begin position="1"/>
        <end position="61"/>
    </location>
</feature>
<evidence type="ECO:0000256" key="1">
    <source>
        <dbReference type="SAM" id="MobiDB-lite"/>
    </source>
</evidence>
<comment type="caution">
    <text evidence="2">The sequence shown here is derived from an EMBL/GenBank/DDBJ whole genome shotgun (WGS) entry which is preliminary data.</text>
</comment>
<evidence type="ECO:0000313" key="2">
    <source>
        <dbReference type="EMBL" id="KAG7524058.1"/>
    </source>
</evidence>
<evidence type="ECO:0000313" key="3">
    <source>
        <dbReference type="Proteomes" id="UP000693946"/>
    </source>
</evidence>
<name>A0AAV6T4K8_SOLSE</name>
<protein>
    <submittedName>
        <fullName evidence="2">Ribonuclease 3</fullName>
    </submittedName>
</protein>
<gene>
    <name evidence="2" type="ORF">JOB18_006395</name>
</gene>
<sequence>MAGRELWPEQPVGRSKRGGGLFEVQAQSAGTGPRQRWRSGKTRTARRDEHPPPPPSVVPEGPAGKFASWGFCCELFLADRIRGSSGVGENRVPGVCCFVRKCMTDFHRDSPSNGTTSGSVCCDLCCLNFWIYLDFMATNADRQREDLATSDARPIVTTDAIVEGIKRVVYVGLECGTYGAVGLTDCDSHKRSHLCFYQRLKFEFSRQQFNQRSVPSSHHNFPQMAHQKRFIERKYRQELKEMRRERERQEMETDEVDECRK</sequence>
<feature type="compositionally biased region" description="Acidic residues" evidence="1">
    <location>
        <begin position="252"/>
        <end position="261"/>
    </location>
</feature>
<feature type="region of interest" description="Disordered" evidence="1">
    <location>
        <begin position="242"/>
        <end position="261"/>
    </location>
</feature>
<dbReference type="EMBL" id="JAGKHQ010000001">
    <property type="protein sequence ID" value="KAG7524058.1"/>
    <property type="molecule type" value="Genomic_DNA"/>
</dbReference>
<feature type="compositionally biased region" description="Basic residues" evidence="1">
    <location>
        <begin position="35"/>
        <end position="44"/>
    </location>
</feature>
<feature type="compositionally biased region" description="Basic and acidic residues" evidence="1">
    <location>
        <begin position="242"/>
        <end position="251"/>
    </location>
</feature>
<organism evidence="2 3">
    <name type="scientific">Solea senegalensis</name>
    <name type="common">Senegalese sole</name>
    <dbReference type="NCBI Taxonomy" id="28829"/>
    <lineage>
        <taxon>Eukaryota</taxon>
        <taxon>Metazoa</taxon>
        <taxon>Chordata</taxon>
        <taxon>Craniata</taxon>
        <taxon>Vertebrata</taxon>
        <taxon>Euteleostomi</taxon>
        <taxon>Actinopterygii</taxon>
        <taxon>Neopterygii</taxon>
        <taxon>Teleostei</taxon>
        <taxon>Neoteleostei</taxon>
        <taxon>Acanthomorphata</taxon>
        <taxon>Carangaria</taxon>
        <taxon>Pleuronectiformes</taxon>
        <taxon>Pleuronectoidei</taxon>
        <taxon>Soleidae</taxon>
        <taxon>Solea</taxon>
    </lineage>
</organism>
<reference evidence="2 3" key="1">
    <citation type="journal article" date="2021" name="Sci. Rep.">
        <title>Chromosome anchoring in Senegalese sole (Solea senegalensis) reveals sex-associated markers and genome rearrangements in flatfish.</title>
        <authorList>
            <person name="Guerrero-Cozar I."/>
            <person name="Gomez-Garrido J."/>
            <person name="Berbel C."/>
            <person name="Martinez-Blanch J.F."/>
            <person name="Alioto T."/>
            <person name="Claros M.G."/>
            <person name="Gagnaire P.A."/>
            <person name="Manchado M."/>
        </authorList>
    </citation>
    <scope>NUCLEOTIDE SEQUENCE [LARGE SCALE GENOMIC DNA]</scope>
    <source>
        <strain evidence="2">Sse05_10M</strain>
    </source>
</reference>
<keyword evidence="3" id="KW-1185">Reference proteome</keyword>
<proteinExistence type="predicted"/>
<dbReference type="AlphaFoldDB" id="A0AAV6T4K8"/>